<evidence type="ECO:0000313" key="3">
    <source>
        <dbReference type="Proteomes" id="UP000074108"/>
    </source>
</evidence>
<proteinExistence type="predicted"/>
<sequence length="214" mass="24387">MAYYWGVDSASAVTKERYNCVLTNYGKPLYWGRYLTTVQNASDGLTKGEIELLRNSETKVLPIYNNFRKAVGYREGRVVAQNASFHAKRLGFRKGTPLFANVEKFFEVDSDWLRGYVDYLYGSDYKPGFYHDPVNGDFAAAYCKAAAEDPRVADQSILWSAEPEPGATKRRNAPRYKPVKPNCRANVWGWQYGRDATTCPIDTNLIDGRLYEML</sequence>
<evidence type="ECO:0000313" key="2">
    <source>
        <dbReference type="EMBL" id="KUP04005.1"/>
    </source>
</evidence>
<dbReference type="EMBL" id="LDYG01000057">
    <property type="protein sequence ID" value="KUP04005.1"/>
    <property type="molecule type" value="Genomic_DNA"/>
</dbReference>
<dbReference type="InterPro" id="IPR015020">
    <property type="entry name" value="Rv2525c-like_Glyco_Hydro-like"/>
</dbReference>
<dbReference type="Pfam" id="PF08924">
    <property type="entry name" value="Rv2525c_GlyHyd-like"/>
    <property type="match status" value="1"/>
</dbReference>
<dbReference type="STRING" id="1150625.Q75_16960"/>
<dbReference type="OrthoDB" id="2080590at2"/>
<dbReference type="InterPro" id="IPR017853">
    <property type="entry name" value="GH"/>
</dbReference>
<evidence type="ECO:0000259" key="1">
    <source>
        <dbReference type="Pfam" id="PF08924"/>
    </source>
</evidence>
<dbReference type="AlphaFoldDB" id="A0A147K3Y1"/>
<comment type="caution">
    <text evidence="2">The sequence shown here is derived from an EMBL/GenBank/DDBJ whole genome shotgun (WGS) entry which is preliminary data.</text>
</comment>
<dbReference type="SUPFAM" id="SSF51445">
    <property type="entry name" value="(Trans)glycosidases"/>
    <property type="match status" value="1"/>
</dbReference>
<reference evidence="2 3" key="1">
    <citation type="journal article" date="2016" name="Front. Microbiol.">
        <title>Microevolution Analysis of Bacillus coahuilensis Unveils Differences in Phosphorus Acquisition Strategies and Their Regulation.</title>
        <authorList>
            <person name="Gomez-Lunar Z."/>
            <person name="Hernandez-Gonzalez I."/>
            <person name="Rodriguez-Torres M.D."/>
            <person name="Souza V."/>
            <person name="Olmedo-Alvarez G."/>
        </authorList>
    </citation>
    <scope>NUCLEOTIDE SEQUENCE [LARGE SCALE GENOMIC DNA]</scope>
    <source>
        <strain evidence="3">p1.1.43</strain>
    </source>
</reference>
<dbReference type="RefSeq" id="WP_059352084.1">
    <property type="nucleotide sequence ID" value="NZ_LDYG01000057.1"/>
</dbReference>
<dbReference type="PATRIC" id="fig|1150625.3.peg.3562"/>
<keyword evidence="3" id="KW-1185">Reference proteome</keyword>
<name>A0A147K3Y1_9BACI</name>
<accession>A0A147K3Y1</accession>
<protein>
    <recommendedName>
        <fullName evidence="1">Rv2525c-like glycoside hydrolase-like domain-containing protein</fullName>
    </recommendedName>
</protein>
<dbReference type="Proteomes" id="UP000074108">
    <property type="component" value="Unassembled WGS sequence"/>
</dbReference>
<feature type="domain" description="Rv2525c-like glycoside hydrolase-like" evidence="1">
    <location>
        <begin position="31"/>
        <end position="135"/>
    </location>
</feature>
<dbReference type="Gene3D" id="3.20.20.80">
    <property type="entry name" value="Glycosidases"/>
    <property type="match status" value="1"/>
</dbReference>
<organism evidence="2 3">
    <name type="scientific">Bacillus coahuilensis p1.1.43</name>
    <dbReference type="NCBI Taxonomy" id="1150625"/>
    <lineage>
        <taxon>Bacteria</taxon>
        <taxon>Bacillati</taxon>
        <taxon>Bacillota</taxon>
        <taxon>Bacilli</taxon>
        <taxon>Bacillales</taxon>
        <taxon>Bacillaceae</taxon>
        <taxon>Bacillus</taxon>
    </lineage>
</organism>
<gene>
    <name evidence="2" type="ORF">Q75_16960</name>
</gene>